<accession>A0ABW7G9V9</accession>
<keyword evidence="3" id="KW-1185">Reference proteome</keyword>
<evidence type="ECO:0000313" key="2">
    <source>
        <dbReference type="EMBL" id="MFG6458649.1"/>
    </source>
</evidence>
<organism evidence="2 3">
    <name type="scientific">Pelomonas nitida</name>
    <dbReference type="NCBI Taxonomy" id="3299027"/>
    <lineage>
        <taxon>Bacteria</taxon>
        <taxon>Pseudomonadati</taxon>
        <taxon>Pseudomonadota</taxon>
        <taxon>Betaproteobacteria</taxon>
        <taxon>Burkholderiales</taxon>
        <taxon>Sphaerotilaceae</taxon>
        <taxon>Roseateles</taxon>
    </lineage>
</organism>
<keyword evidence="1" id="KW-1133">Transmembrane helix</keyword>
<feature type="transmembrane region" description="Helical" evidence="1">
    <location>
        <begin position="43"/>
        <end position="61"/>
    </location>
</feature>
<comment type="caution">
    <text evidence="2">The sequence shown here is derived from an EMBL/GenBank/DDBJ whole genome shotgun (WGS) entry which is preliminary data.</text>
</comment>
<feature type="transmembrane region" description="Helical" evidence="1">
    <location>
        <begin position="81"/>
        <end position="99"/>
    </location>
</feature>
<gene>
    <name evidence="2" type="ORF">ACG00X_17545</name>
</gene>
<reference evidence="2 3" key="1">
    <citation type="submission" date="2024-09" db="EMBL/GenBank/DDBJ databases">
        <title>Novel species of the genus Pelomonas and Roseateles isolated from streams.</title>
        <authorList>
            <person name="Lu H."/>
        </authorList>
    </citation>
    <scope>NUCLEOTIDE SEQUENCE [LARGE SCALE GENOMIC DNA]</scope>
    <source>
        <strain evidence="2 3">BYS96W</strain>
    </source>
</reference>
<evidence type="ECO:0000313" key="3">
    <source>
        <dbReference type="Proteomes" id="UP001606305"/>
    </source>
</evidence>
<keyword evidence="1" id="KW-0472">Membrane</keyword>
<protein>
    <submittedName>
        <fullName evidence="2">Uncharacterized protein</fullName>
    </submittedName>
</protein>
<name>A0ABW7G9V9_9BURK</name>
<proteinExistence type="predicted"/>
<dbReference type="Proteomes" id="UP001606305">
    <property type="component" value="Unassembled WGS sequence"/>
</dbReference>
<sequence>MLVFYVRQPRPDARYWAGREILAAVDAVGWPIAWIVVIRSVDVPVGVMGPFFISVCVLSALTRLRRALWENHRYWFTTWKWGRYVFAIWVAGMAMKLAMGV</sequence>
<feature type="transmembrane region" description="Helical" evidence="1">
    <location>
        <begin position="21"/>
        <end position="37"/>
    </location>
</feature>
<keyword evidence="1" id="KW-0812">Transmembrane</keyword>
<dbReference type="EMBL" id="JBIGIA010000014">
    <property type="protein sequence ID" value="MFG6458649.1"/>
    <property type="molecule type" value="Genomic_DNA"/>
</dbReference>
<evidence type="ECO:0000256" key="1">
    <source>
        <dbReference type="SAM" id="Phobius"/>
    </source>
</evidence>